<gene>
    <name evidence="1" type="ORF">GSOID_T00002570001</name>
</gene>
<dbReference type="GO" id="GO:0005886">
    <property type="term" value="C:plasma membrane"/>
    <property type="evidence" value="ECO:0007669"/>
    <property type="project" value="TreeGrafter"/>
</dbReference>
<evidence type="ECO:0000313" key="1">
    <source>
        <dbReference type="EMBL" id="CBY07582.1"/>
    </source>
</evidence>
<evidence type="ECO:0000313" key="2">
    <source>
        <dbReference type="Proteomes" id="UP000001307"/>
    </source>
</evidence>
<dbReference type="PANTHER" id="PTHR45653:SF12">
    <property type="entry name" value="SPONGE, ISOFORM E"/>
    <property type="match status" value="1"/>
</dbReference>
<name>E4X5R4_OIKDI</name>
<proteinExistence type="predicted"/>
<dbReference type="InParanoid" id="E4X5R4"/>
<organism evidence="1">
    <name type="scientific">Oikopleura dioica</name>
    <name type="common">Tunicate</name>
    <dbReference type="NCBI Taxonomy" id="34765"/>
    <lineage>
        <taxon>Eukaryota</taxon>
        <taxon>Metazoa</taxon>
        <taxon>Chordata</taxon>
        <taxon>Tunicata</taxon>
        <taxon>Appendicularia</taxon>
        <taxon>Copelata</taxon>
        <taxon>Oikopleuridae</taxon>
        <taxon>Oikopleura</taxon>
    </lineage>
</organism>
<dbReference type="GO" id="GO:0007264">
    <property type="term" value="P:small GTPase-mediated signal transduction"/>
    <property type="evidence" value="ECO:0007669"/>
    <property type="project" value="InterPro"/>
</dbReference>
<dbReference type="OrthoDB" id="18896at2759"/>
<dbReference type="Proteomes" id="UP000001307">
    <property type="component" value="Unassembled WGS sequence"/>
</dbReference>
<dbReference type="InterPro" id="IPR043161">
    <property type="entry name" value="DOCK_C_lobe_A"/>
</dbReference>
<dbReference type="GO" id="GO:0031267">
    <property type="term" value="F:small GTPase binding"/>
    <property type="evidence" value="ECO:0007669"/>
    <property type="project" value="TreeGrafter"/>
</dbReference>
<accession>E4X5R4</accession>
<protein>
    <submittedName>
        <fullName evidence="1">Uncharacterized protein</fullName>
    </submittedName>
</protein>
<dbReference type="AlphaFoldDB" id="E4X5R4"/>
<dbReference type="EMBL" id="FN653026">
    <property type="protein sequence ID" value="CBY07582.1"/>
    <property type="molecule type" value="Genomic_DNA"/>
</dbReference>
<dbReference type="InterPro" id="IPR026791">
    <property type="entry name" value="DOCK"/>
</dbReference>
<reference evidence="1" key="1">
    <citation type="journal article" date="2010" name="Science">
        <title>Plasticity of animal genome architecture unmasked by rapid evolution of a pelagic tunicate.</title>
        <authorList>
            <person name="Denoeud F."/>
            <person name="Henriet S."/>
            <person name="Mungpakdee S."/>
            <person name="Aury J.M."/>
            <person name="Da Silva C."/>
            <person name="Brinkmann H."/>
            <person name="Mikhaleva J."/>
            <person name="Olsen L.C."/>
            <person name="Jubin C."/>
            <person name="Canestro C."/>
            <person name="Bouquet J.M."/>
            <person name="Danks G."/>
            <person name="Poulain J."/>
            <person name="Campsteijn C."/>
            <person name="Adamski M."/>
            <person name="Cross I."/>
            <person name="Yadetie F."/>
            <person name="Muffato M."/>
            <person name="Louis A."/>
            <person name="Butcher S."/>
            <person name="Tsagkogeorga G."/>
            <person name="Konrad A."/>
            <person name="Singh S."/>
            <person name="Jensen M.F."/>
            <person name="Cong E.H."/>
            <person name="Eikeseth-Otteraa H."/>
            <person name="Noel B."/>
            <person name="Anthouard V."/>
            <person name="Porcel B.M."/>
            <person name="Kachouri-Lafond R."/>
            <person name="Nishino A."/>
            <person name="Ugolini M."/>
            <person name="Chourrout P."/>
            <person name="Nishida H."/>
            <person name="Aasland R."/>
            <person name="Huzurbazar S."/>
            <person name="Westhof E."/>
            <person name="Delsuc F."/>
            <person name="Lehrach H."/>
            <person name="Reinhardt R."/>
            <person name="Weissenbach J."/>
            <person name="Roy S.W."/>
            <person name="Artiguenave F."/>
            <person name="Postlethwait J.H."/>
            <person name="Manak J.R."/>
            <person name="Thompson E.M."/>
            <person name="Jaillon O."/>
            <person name="Du Pasquier L."/>
            <person name="Boudinot P."/>
            <person name="Liberles D.A."/>
            <person name="Volff J.N."/>
            <person name="Philippe H."/>
            <person name="Lenhard B."/>
            <person name="Roest Crollius H."/>
            <person name="Wincker P."/>
            <person name="Chourrout D."/>
        </authorList>
    </citation>
    <scope>NUCLEOTIDE SEQUENCE [LARGE SCALE GENOMIC DNA]</scope>
</reference>
<keyword evidence="2" id="KW-1185">Reference proteome</keyword>
<dbReference type="GO" id="GO:0005737">
    <property type="term" value="C:cytoplasm"/>
    <property type="evidence" value="ECO:0007669"/>
    <property type="project" value="TreeGrafter"/>
</dbReference>
<dbReference type="GO" id="GO:0005085">
    <property type="term" value="F:guanyl-nucleotide exchange factor activity"/>
    <property type="evidence" value="ECO:0007669"/>
    <property type="project" value="InterPro"/>
</dbReference>
<dbReference type="Gene3D" id="1.25.40.410">
    <property type="match status" value="1"/>
</dbReference>
<sequence>MQISTAPFLGFTGSDKKKYYCFFKGRKSFVETLFLGKEEKMKILEEIKENLAEGKRSPMEEIYETSLLPPTDIRKTSIGIILDLIRTEKETDENNEENITKLERDFLDSIVWLFTKGKGDVKYVLLVNQILSEWVQKKLNDQPEGHQFVSRLTGAMKLLLDYRDCGENRVAQIAGLVNLAQFFFRCSRVDLYRDYLYKLYDVQLGVNSRLEAANCLR</sequence>
<dbReference type="PANTHER" id="PTHR45653">
    <property type="entry name" value="DEDICATOR OF CYTOKINESIS"/>
    <property type="match status" value="1"/>
</dbReference>